<sequence length="349" mass="39680">MEAVAMSPSSVSSHNLDAASTSDDMPSLQEGLLFSDSLKDLRNLRSQLYSAAEYFEVFYTNNSHRSTVVTSLKDYAVEALVSTVDHLGFVSYKVDKLVNEKADEVKETEFRVSSVEQRVRICQQTIDQEGRSQQSLLIKAPQYHTRYILPGADIAESAIHPVSEPPRYNRQYMGRKMRKSQSSISTPVSRQTTMRSVRSQSPTVRETYHRSRSMSPSRKARAKSPSPQPQVVPQVMPQVINSNPKVLPTETRAETRAERRAGSPIPPTPSPIARSGPLARSATVARRPPLDPKHFRQTSMQLHSDWDNHRDKDKEREKSSSKGRGFLKSLLTRRRWRNDESLYNYLDEY</sequence>
<protein>
    <submittedName>
        <fullName evidence="1">Uncharacterized protein</fullName>
    </submittedName>
</protein>
<dbReference type="Proteomes" id="UP001732700">
    <property type="component" value="Chromosome 3C"/>
</dbReference>
<evidence type="ECO:0000313" key="1">
    <source>
        <dbReference type="EnsemblPlants" id="AVESA.00010b.r2.3CG0492330.1.CDS"/>
    </source>
</evidence>
<organism evidence="1 2">
    <name type="scientific">Avena sativa</name>
    <name type="common">Oat</name>
    <dbReference type="NCBI Taxonomy" id="4498"/>
    <lineage>
        <taxon>Eukaryota</taxon>
        <taxon>Viridiplantae</taxon>
        <taxon>Streptophyta</taxon>
        <taxon>Embryophyta</taxon>
        <taxon>Tracheophyta</taxon>
        <taxon>Spermatophyta</taxon>
        <taxon>Magnoliopsida</taxon>
        <taxon>Liliopsida</taxon>
        <taxon>Poales</taxon>
        <taxon>Poaceae</taxon>
        <taxon>BOP clade</taxon>
        <taxon>Pooideae</taxon>
        <taxon>Poodae</taxon>
        <taxon>Poeae</taxon>
        <taxon>Poeae Chloroplast Group 1 (Aveneae type)</taxon>
        <taxon>Aveninae</taxon>
        <taxon>Avena</taxon>
    </lineage>
</organism>
<evidence type="ECO:0000313" key="2">
    <source>
        <dbReference type="Proteomes" id="UP001732700"/>
    </source>
</evidence>
<reference evidence="1" key="1">
    <citation type="submission" date="2021-05" db="EMBL/GenBank/DDBJ databases">
        <authorList>
            <person name="Scholz U."/>
            <person name="Mascher M."/>
            <person name="Fiebig A."/>
        </authorList>
    </citation>
    <scope>NUCLEOTIDE SEQUENCE [LARGE SCALE GENOMIC DNA]</scope>
</reference>
<proteinExistence type="predicted"/>
<name>A0ACD5VSP1_AVESA</name>
<keyword evidence="2" id="KW-1185">Reference proteome</keyword>
<dbReference type="EnsemblPlants" id="AVESA.00010b.r2.3CG0492330.1">
    <property type="protein sequence ID" value="AVESA.00010b.r2.3CG0492330.1.CDS"/>
    <property type="gene ID" value="AVESA.00010b.r2.3CG0492330"/>
</dbReference>
<accession>A0ACD5VSP1</accession>
<reference evidence="1" key="2">
    <citation type="submission" date="2025-09" db="UniProtKB">
        <authorList>
            <consortium name="EnsemblPlants"/>
        </authorList>
    </citation>
    <scope>IDENTIFICATION</scope>
</reference>